<dbReference type="PaxDb" id="4097-A0A1S4DAU1"/>
<gene>
    <name evidence="1" type="primary">LOC107827861</name>
</gene>
<dbReference type="PANTHER" id="PTHR11439:SF486">
    <property type="entry name" value="RLK (RECEPTOR-LIKE KINASE) PROTEIN, PUTATIVE-RELATED"/>
    <property type="match status" value="1"/>
</dbReference>
<dbReference type="CDD" id="cd09272">
    <property type="entry name" value="RNase_HI_RT_Ty1"/>
    <property type="match status" value="1"/>
</dbReference>
<accession>A0A1S4DAU1</accession>
<name>A0A1S4DAU1_TOBAC</name>
<dbReference type="AlphaFoldDB" id="A0A1S4DAU1"/>
<evidence type="ECO:0000313" key="1">
    <source>
        <dbReference type="RefSeq" id="XP_016510565.1"/>
    </source>
</evidence>
<dbReference type="OrthoDB" id="2014122at2759"/>
<reference evidence="1" key="1">
    <citation type="submission" date="2025-08" db="UniProtKB">
        <authorList>
            <consortium name="RefSeq"/>
        </authorList>
    </citation>
    <scope>IDENTIFICATION</scope>
</reference>
<sequence length="170" mass="19389">MGELNFFLGLQVKQSKKGTLISQQKYIKELLKRFDMEASKVIDTPIVTATRLDMDEPVFDLIGYVDIDYAGYLVDKKSTSRMAHFLGSCLISWGTRKQNFVLLSIVEVEYVVVASCCAQLLWIKQQLEDFRVDTLDDYKANKHLKLYTPVKKAKLTDKRSVREPGSPDTG</sequence>
<protein>
    <submittedName>
        <fullName evidence="1">Uncharacterized mitochondrial protein AtMg00810-like</fullName>
    </submittedName>
</protein>
<proteinExistence type="predicted"/>
<dbReference type="RefSeq" id="XP_016510565.1">
    <property type="nucleotide sequence ID" value="XM_016655079.1"/>
</dbReference>
<dbReference type="KEGG" id="nta:107827861"/>
<dbReference type="PANTHER" id="PTHR11439">
    <property type="entry name" value="GAG-POL-RELATED RETROTRANSPOSON"/>
    <property type="match status" value="1"/>
</dbReference>
<organism evidence="1">
    <name type="scientific">Nicotiana tabacum</name>
    <name type="common">Common tobacco</name>
    <dbReference type="NCBI Taxonomy" id="4097"/>
    <lineage>
        <taxon>Eukaryota</taxon>
        <taxon>Viridiplantae</taxon>
        <taxon>Streptophyta</taxon>
        <taxon>Embryophyta</taxon>
        <taxon>Tracheophyta</taxon>
        <taxon>Spermatophyta</taxon>
        <taxon>Magnoliopsida</taxon>
        <taxon>eudicotyledons</taxon>
        <taxon>Gunneridae</taxon>
        <taxon>Pentapetalae</taxon>
        <taxon>asterids</taxon>
        <taxon>lamiids</taxon>
        <taxon>Solanales</taxon>
        <taxon>Solanaceae</taxon>
        <taxon>Nicotianoideae</taxon>
        <taxon>Nicotianeae</taxon>
        <taxon>Nicotiana</taxon>
    </lineage>
</organism>
<dbReference type="OMA" id="CAQERNT"/>
<dbReference type="STRING" id="4097.A0A1S4DAU1"/>